<proteinExistence type="predicted"/>
<organism evidence="2 3">
    <name type="scientific">Laccaria amethystina LaAM-08-1</name>
    <dbReference type="NCBI Taxonomy" id="1095629"/>
    <lineage>
        <taxon>Eukaryota</taxon>
        <taxon>Fungi</taxon>
        <taxon>Dikarya</taxon>
        <taxon>Basidiomycota</taxon>
        <taxon>Agaricomycotina</taxon>
        <taxon>Agaricomycetes</taxon>
        <taxon>Agaricomycetidae</taxon>
        <taxon>Agaricales</taxon>
        <taxon>Agaricineae</taxon>
        <taxon>Hydnangiaceae</taxon>
        <taxon>Laccaria</taxon>
    </lineage>
</organism>
<dbReference type="AlphaFoldDB" id="A0A0C9XVY6"/>
<dbReference type="Proteomes" id="UP000054477">
    <property type="component" value="Unassembled WGS sequence"/>
</dbReference>
<gene>
    <name evidence="2" type="ORF">K443DRAFT_6592</name>
</gene>
<keyword evidence="1" id="KW-1133">Transmembrane helix</keyword>
<keyword evidence="3" id="KW-1185">Reference proteome</keyword>
<reference evidence="3" key="2">
    <citation type="submission" date="2015-01" db="EMBL/GenBank/DDBJ databases">
        <title>Evolutionary Origins and Diversification of the Mycorrhizal Mutualists.</title>
        <authorList>
            <consortium name="DOE Joint Genome Institute"/>
            <consortium name="Mycorrhizal Genomics Consortium"/>
            <person name="Kohler A."/>
            <person name="Kuo A."/>
            <person name="Nagy L.G."/>
            <person name="Floudas D."/>
            <person name="Copeland A."/>
            <person name="Barry K.W."/>
            <person name="Cichocki N."/>
            <person name="Veneault-Fourrey C."/>
            <person name="LaButti K."/>
            <person name="Lindquist E.A."/>
            <person name="Lipzen A."/>
            <person name="Lundell T."/>
            <person name="Morin E."/>
            <person name="Murat C."/>
            <person name="Riley R."/>
            <person name="Ohm R."/>
            <person name="Sun H."/>
            <person name="Tunlid A."/>
            <person name="Henrissat B."/>
            <person name="Grigoriev I.V."/>
            <person name="Hibbett D.S."/>
            <person name="Martin F."/>
        </authorList>
    </citation>
    <scope>NUCLEOTIDE SEQUENCE [LARGE SCALE GENOMIC DNA]</scope>
    <source>
        <strain evidence="3">LaAM-08-1</strain>
    </source>
</reference>
<accession>A0A0C9XVY6</accession>
<feature type="transmembrane region" description="Helical" evidence="1">
    <location>
        <begin position="141"/>
        <end position="160"/>
    </location>
</feature>
<name>A0A0C9XVY6_9AGAR</name>
<evidence type="ECO:0000313" key="2">
    <source>
        <dbReference type="EMBL" id="KIK01792.1"/>
    </source>
</evidence>
<feature type="transmembrane region" description="Helical" evidence="1">
    <location>
        <begin position="115"/>
        <end position="134"/>
    </location>
</feature>
<evidence type="ECO:0000256" key="1">
    <source>
        <dbReference type="SAM" id="Phobius"/>
    </source>
</evidence>
<dbReference type="EMBL" id="KN838601">
    <property type="protein sequence ID" value="KIK01792.1"/>
    <property type="molecule type" value="Genomic_DNA"/>
</dbReference>
<keyword evidence="1" id="KW-0812">Transmembrane</keyword>
<dbReference type="HOGENOM" id="CLU_095393_0_0_1"/>
<dbReference type="OrthoDB" id="391988at2759"/>
<feature type="transmembrane region" description="Helical" evidence="1">
    <location>
        <begin position="172"/>
        <end position="191"/>
    </location>
</feature>
<protein>
    <submittedName>
        <fullName evidence="2">Uncharacterized protein</fullName>
    </submittedName>
</protein>
<evidence type="ECO:0000313" key="3">
    <source>
        <dbReference type="Proteomes" id="UP000054477"/>
    </source>
</evidence>
<keyword evidence="1" id="KW-0472">Membrane</keyword>
<reference evidence="2 3" key="1">
    <citation type="submission" date="2014-04" db="EMBL/GenBank/DDBJ databases">
        <authorList>
            <consortium name="DOE Joint Genome Institute"/>
            <person name="Kuo A."/>
            <person name="Kohler A."/>
            <person name="Nagy L.G."/>
            <person name="Floudas D."/>
            <person name="Copeland A."/>
            <person name="Barry K.W."/>
            <person name="Cichocki N."/>
            <person name="Veneault-Fourrey C."/>
            <person name="LaButti K."/>
            <person name="Lindquist E.A."/>
            <person name="Lipzen A."/>
            <person name="Lundell T."/>
            <person name="Morin E."/>
            <person name="Murat C."/>
            <person name="Sun H."/>
            <person name="Tunlid A."/>
            <person name="Henrissat B."/>
            <person name="Grigoriev I.V."/>
            <person name="Hibbett D.S."/>
            <person name="Martin F."/>
            <person name="Nordberg H.P."/>
            <person name="Cantor M.N."/>
            <person name="Hua S.X."/>
        </authorList>
    </citation>
    <scope>NUCLEOTIDE SEQUENCE [LARGE SCALE GENOMIC DNA]</scope>
    <source>
        <strain evidence="2 3">LaAM-08-1</strain>
    </source>
</reference>
<sequence length="255" mass="28519">MLSNTASEEYMDTRKMLKELVHRTAVCMKKSLAVVAEDVALVSAIAQLVKIDAVIAVGKKRYWMGLAASANFPGKTIEACLQALHADIVQVNQYDELSNPNKTFVDQLCRPCRHISYKLSVLMLSHVLGILTVIGGSTPHTAPIVLPIVVTGFLVNWIYNAYKQSAPMVQRFMAYIIDFTIIMQVIFGLVVDARLRLSRRSIKLAYTAYSNSEEGSKVHNEIKDHVMKPESMKELQSKVKTFKNNEDEDWGLGKA</sequence>